<evidence type="ECO:0000256" key="2">
    <source>
        <dbReference type="ARBA" id="ARBA00007639"/>
    </source>
</evidence>
<dbReference type="PANTHER" id="PTHR46847">
    <property type="entry name" value="D-ALLOSE-BINDING PERIPLASMIC PROTEIN-RELATED"/>
    <property type="match status" value="1"/>
</dbReference>
<dbReference type="SUPFAM" id="SSF53822">
    <property type="entry name" value="Periplasmic binding protein-like I"/>
    <property type="match status" value="1"/>
</dbReference>
<accession>A0ABT1EFI7</accession>
<comment type="similarity">
    <text evidence="2">Belongs to the bacterial solute-binding protein 2 family.</text>
</comment>
<gene>
    <name evidence="6" type="ORF">NK118_04330</name>
</gene>
<organism evidence="6 7">
    <name type="scientific">Ohessyouella blattaphilus</name>
    <dbReference type="NCBI Taxonomy" id="2949333"/>
    <lineage>
        <taxon>Bacteria</taxon>
        <taxon>Bacillati</taxon>
        <taxon>Bacillota</taxon>
        <taxon>Clostridia</taxon>
        <taxon>Lachnospirales</taxon>
        <taxon>Lachnospiraceae</taxon>
        <taxon>Ohessyouella</taxon>
    </lineage>
</organism>
<dbReference type="PANTHER" id="PTHR46847:SF1">
    <property type="entry name" value="D-ALLOSE-BINDING PERIPLASMIC PROTEIN-RELATED"/>
    <property type="match status" value="1"/>
</dbReference>
<keyword evidence="3 4" id="KW-0732">Signal</keyword>
<dbReference type="Gene3D" id="3.40.50.2300">
    <property type="match status" value="2"/>
</dbReference>
<dbReference type="InterPro" id="IPR025997">
    <property type="entry name" value="SBP_2_dom"/>
</dbReference>
<keyword evidence="7" id="KW-1185">Reference proteome</keyword>
<dbReference type="Pfam" id="PF13407">
    <property type="entry name" value="Peripla_BP_4"/>
    <property type="match status" value="1"/>
</dbReference>
<comment type="caution">
    <text evidence="6">The sequence shown here is derived from an EMBL/GenBank/DDBJ whole genome shotgun (WGS) entry which is preliminary data.</text>
</comment>
<evidence type="ECO:0000256" key="1">
    <source>
        <dbReference type="ARBA" id="ARBA00004196"/>
    </source>
</evidence>
<dbReference type="EMBL" id="JAMZFV010000003">
    <property type="protein sequence ID" value="MCP1109475.1"/>
    <property type="molecule type" value="Genomic_DNA"/>
</dbReference>
<protein>
    <submittedName>
        <fullName evidence="6">Substrate-binding domain-containing protein</fullName>
    </submittedName>
</protein>
<evidence type="ECO:0000313" key="7">
    <source>
        <dbReference type="Proteomes" id="UP001523565"/>
    </source>
</evidence>
<feature type="chain" id="PRO_5046860730" evidence="4">
    <location>
        <begin position="25"/>
        <end position="333"/>
    </location>
</feature>
<proteinExistence type="inferred from homology"/>
<evidence type="ECO:0000313" key="6">
    <source>
        <dbReference type="EMBL" id="MCP1109475.1"/>
    </source>
</evidence>
<feature type="signal peptide" evidence="4">
    <location>
        <begin position="1"/>
        <end position="24"/>
    </location>
</feature>
<reference evidence="6 7" key="1">
    <citation type="journal article" date="2022" name="Genome Biol. Evol.">
        <title>Host diet, physiology and behaviors set the stage for Lachnospiraceae cladogenesis.</title>
        <authorList>
            <person name="Vera-Ponce De Leon A."/>
            <person name="Schneider M."/>
            <person name="Jahnes B.C."/>
            <person name="Sadowski V."/>
            <person name="Camuy-Velez L.A."/>
            <person name="Duan J."/>
            <person name="Sabree Z.L."/>
        </authorList>
    </citation>
    <scope>NUCLEOTIDE SEQUENCE [LARGE SCALE GENOMIC DNA]</scope>
    <source>
        <strain evidence="6 7">PAL227</strain>
    </source>
</reference>
<feature type="domain" description="Periplasmic binding protein" evidence="5">
    <location>
        <begin position="51"/>
        <end position="306"/>
    </location>
</feature>
<evidence type="ECO:0000259" key="5">
    <source>
        <dbReference type="Pfam" id="PF13407"/>
    </source>
</evidence>
<name>A0ABT1EFI7_9FIRM</name>
<evidence type="ECO:0000256" key="3">
    <source>
        <dbReference type="ARBA" id="ARBA00022729"/>
    </source>
</evidence>
<evidence type="ECO:0000256" key="4">
    <source>
        <dbReference type="SAM" id="SignalP"/>
    </source>
</evidence>
<dbReference type="InterPro" id="IPR028082">
    <property type="entry name" value="Peripla_BP_I"/>
</dbReference>
<sequence length="333" mass="36385">MSKLKKIMAILLLLTLATSIWSCKKSVGTDEDNAVVKEEEPQEEEAEAPKIGFSVISLDNPFYKALESSIQEEMTKAGYEFIVKDPAGSVDTQAAQIEEFIAQEIDILILTPVNYESITPSLELLKKAKIKVVGVDVKVKEESYLEAFIGSDNEEIGRLLADAVIEKLPEGGKIAVFECFSQSAMAYRMSNLEEGLAGAKKGFEVVKRIDGGSNYEESLEKARELLASRSDIDAIICGNDQMAMGVKTAANLVGNESVLIFGIDGAPEIKQEIAKSGSQVVATVAQSPITMGKSTFSVVKSILEKEDYEKEIKEKVYLVDRTNIDVYGTDGWQ</sequence>
<comment type="subcellular location">
    <subcellularLocation>
        <location evidence="1">Cell envelope</location>
    </subcellularLocation>
</comment>
<dbReference type="Proteomes" id="UP001523565">
    <property type="component" value="Unassembled WGS sequence"/>
</dbReference>
<dbReference type="RefSeq" id="WP_262068383.1">
    <property type="nucleotide sequence ID" value="NZ_JAMXOC010000003.1"/>
</dbReference>